<organism evidence="3 4">
    <name type="scientific">Agrococcus casei LMG 22410</name>
    <dbReference type="NCBI Taxonomy" id="1255656"/>
    <lineage>
        <taxon>Bacteria</taxon>
        <taxon>Bacillati</taxon>
        <taxon>Actinomycetota</taxon>
        <taxon>Actinomycetes</taxon>
        <taxon>Micrococcales</taxon>
        <taxon>Microbacteriaceae</taxon>
        <taxon>Agrococcus</taxon>
    </lineage>
</organism>
<keyword evidence="2 3" id="KW-0560">Oxidoreductase</keyword>
<protein>
    <submittedName>
        <fullName evidence="3">Ureidoglycolate dehydrogenase</fullName>
        <ecNumber evidence="3">1.1.1.154</ecNumber>
    </submittedName>
</protein>
<dbReference type="EC" id="1.1.1.154" evidence="3"/>
<dbReference type="Gene3D" id="1.10.1530.10">
    <property type="match status" value="1"/>
</dbReference>
<dbReference type="PANTHER" id="PTHR11091:SF0">
    <property type="entry name" value="MALATE DEHYDROGENASE"/>
    <property type="match status" value="1"/>
</dbReference>
<comment type="similarity">
    <text evidence="1">Belongs to the LDH2/MDH2 oxidoreductase family.</text>
</comment>
<evidence type="ECO:0000313" key="3">
    <source>
        <dbReference type="EMBL" id="SJM65479.1"/>
    </source>
</evidence>
<dbReference type="Gene3D" id="3.30.1370.60">
    <property type="entry name" value="Hypothetical oxidoreductase yiak, domain 2"/>
    <property type="match status" value="1"/>
</dbReference>
<dbReference type="GO" id="GO:0009040">
    <property type="term" value="F:ureidoglycolate dehydrogenase activity"/>
    <property type="evidence" value="ECO:0007669"/>
    <property type="project" value="UniProtKB-EC"/>
</dbReference>
<evidence type="ECO:0000256" key="1">
    <source>
        <dbReference type="ARBA" id="ARBA00006056"/>
    </source>
</evidence>
<sequence>MPDTDEHIRFDDLVAAIDRTLQAAGASPEAASIMARNFAGCERDGALSHGVFRVPQIVETLNTGYLDGTAEPTAEAVSPTYIRVDAKSGFAQLAIERARPLALQALEQHGMAVIAIRDSHHHSALWPDLEPFADAGFVAITAVTAGVPNTAPLGANSPVYGTNPLAYAAPVAGSRPLVVDFATSAMSMGDVTLTANEGRQVPEGTGLDSEGQATTDAAKIVAGGSLLPFGGHKGAALSLMVELLASALTGGDFSVEAAPGKPEGAASTQTGQFLLLIDPNRGGSADFAARAAQLIGVLRDAGIERIPADRRYRTRDEAEARGIPVTPAIRELLAT</sequence>
<keyword evidence="4" id="KW-1185">Reference proteome</keyword>
<proteinExistence type="inferred from homology"/>
<dbReference type="InterPro" id="IPR043143">
    <property type="entry name" value="Mal/L-sulf/L-lact_DH-like_NADP"/>
</dbReference>
<evidence type="ECO:0000256" key="2">
    <source>
        <dbReference type="ARBA" id="ARBA00023002"/>
    </source>
</evidence>
<reference evidence="3 4" key="1">
    <citation type="submission" date="2017-02" db="EMBL/GenBank/DDBJ databases">
        <authorList>
            <person name="Peterson S.W."/>
        </authorList>
    </citation>
    <scope>NUCLEOTIDE SEQUENCE [LARGE SCALE GENOMIC DNA]</scope>
    <source>
        <strain evidence="3 4">LMG 22410</strain>
    </source>
</reference>
<name>A0A1R4GBC0_9MICO</name>
<dbReference type="EMBL" id="FUHU01000043">
    <property type="protein sequence ID" value="SJM65479.1"/>
    <property type="molecule type" value="Genomic_DNA"/>
</dbReference>
<dbReference type="InterPro" id="IPR003767">
    <property type="entry name" value="Malate/L-lactate_DH-like"/>
</dbReference>
<dbReference type="Proteomes" id="UP000195787">
    <property type="component" value="Unassembled WGS sequence"/>
</dbReference>
<dbReference type="GeneID" id="303173640"/>
<dbReference type="Pfam" id="PF02615">
    <property type="entry name" value="Ldh_2"/>
    <property type="match status" value="1"/>
</dbReference>
<accession>A0A1R4GBC0</accession>
<dbReference type="InterPro" id="IPR036111">
    <property type="entry name" value="Mal/L-sulfo/L-lacto_DH-like_sf"/>
</dbReference>
<evidence type="ECO:0000313" key="4">
    <source>
        <dbReference type="Proteomes" id="UP000195787"/>
    </source>
</evidence>
<dbReference type="AlphaFoldDB" id="A0A1R4GBC0"/>
<gene>
    <name evidence="3" type="ORF">CZ674_10515</name>
</gene>
<dbReference type="SUPFAM" id="SSF89733">
    <property type="entry name" value="L-sulfolactate dehydrogenase-like"/>
    <property type="match status" value="1"/>
</dbReference>
<dbReference type="RefSeq" id="WP_200810094.1">
    <property type="nucleotide sequence ID" value="NZ_FUHU01000043.1"/>
</dbReference>
<dbReference type="InterPro" id="IPR043144">
    <property type="entry name" value="Mal/L-sulf/L-lact_DH-like_ah"/>
</dbReference>
<dbReference type="PANTHER" id="PTHR11091">
    <property type="entry name" value="OXIDOREDUCTASE-RELATED"/>
    <property type="match status" value="1"/>
</dbReference>